<sequence>MERDPPPPAASSQRPQLQPASNRKGLLPFYPSMMLNAVIKVTIDATAEQLL</sequence>
<feature type="compositionally biased region" description="Low complexity" evidence="1">
    <location>
        <begin position="10"/>
        <end position="21"/>
    </location>
</feature>
<gene>
    <name evidence="2" type="ORF">TASK_LOCUS2452</name>
</gene>
<dbReference type="WBParaSite" id="TASK_0000245101-mRNA-1">
    <property type="protein sequence ID" value="TASK_0000245101-mRNA-1"/>
    <property type="gene ID" value="TASK_0000245101"/>
</dbReference>
<dbReference type="EMBL" id="UYRS01001710">
    <property type="protein sequence ID" value="VDK25257.1"/>
    <property type="molecule type" value="Genomic_DNA"/>
</dbReference>
<proteinExistence type="predicted"/>
<reference evidence="4" key="1">
    <citation type="submission" date="2017-02" db="UniProtKB">
        <authorList>
            <consortium name="WormBaseParasite"/>
        </authorList>
    </citation>
    <scope>IDENTIFICATION</scope>
</reference>
<accession>A0A0R3VYF7</accession>
<feature type="region of interest" description="Disordered" evidence="1">
    <location>
        <begin position="1"/>
        <end position="24"/>
    </location>
</feature>
<dbReference type="AlphaFoldDB" id="A0A0R3VYF7"/>
<protein>
    <submittedName>
        <fullName evidence="2 4">Uncharacterized protein</fullName>
    </submittedName>
</protein>
<name>A0A0R3VYF7_TAEAS</name>
<dbReference type="Proteomes" id="UP000282613">
    <property type="component" value="Unassembled WGS sequence"/>
</dbReference>
<reference evidence="2 3" key="2">
    <citation type="submission" date="2018-11" db="EMBL/GenBank/DDBJ databases">
        <authorList>
            <consortium name="Pathogen Informatics"/>
        </authorList>
    </citation>
    <scope>NUCLEOTIDE SEQUENCE [LARGE SCALE GENOMIC DNA]</scope>
</reference>
<keyword evidence="3" id="KW-1185">Reference proteome</keyword>
<organism evidence="4">
    <name type="scientific">Taenia asiatica</name>
    <name type="common">Asian tapeworm</name>
    <dbReference type="NCBI Taxonomy" id="60517"/>
    <lineage>
        <taxon>Eukaryota</taxon>
        <taxon>Metazoa</taxon>
        <taxon>Spiralia</taxon>
        <taxon>Lophotrochozoa</taxon>
        <taxon>Platyhelminthes</taxon>
        <taxon>Cestoda</taxon>
        <taxon>Eucestoda</taxon>
        <taxon>Cyclophyllidea</taxon>
        <taxon>Taeniidae</taxon>
        <taxon>Taenia</taxon>
    </lineage>
</organism>
<evidence type="ECO:0000256" key="1">
    <source>
        <dbReference type="SAM" id="MobiDB-lite"/>
    </source>
</evidence>
<evidence type="ECO:0000313" key="4">
    <source>
        <dbReference type="WBParaSite" id="TASK_0000245101-mRNA-1"/>
    </source>
</evidence>
<evidence type="ECO:0000313" key="2">
    <source>
        <dbReference type="EMBL" id="VDK25257.1"/>
    </source>
</evidence>
<evidence type="ECO:0000313" key="3">
    <source>
        <dbReference type="Proteomes" id="UP000282613"/>
    </source>
</evidence>